<evidence type="ECO:0000256" key="1">
    <source>
        <dbReference type="ARBA" id="ARBA00005943"/>
    </source>
</evidence>
<evidence type="ECO:0000313" key="4">
    <source>
        <dbReference type="EMBL" id="BAS01477.1"/>
    </source>
</evidence>
<organism evidence="4">
    <name type="scientific">Lotharella vacuolata</name>
    <dbReference type="NCBI Taxonomy" id="74820"/>
    <lineage>
        <taxon>Eukaryota</taxon>
        <taxon>Sar</taxon>
        <taxon>Rhizaria</taxon>
        <taxon>Cercozoa</taxon>
        <taxon>Chlorarachniophyceae</taxon>
        <taxon>Lotharella</taxon>
    </lineage>
</organism>
<accession>A0A0H5BKZ3</accession>
<evidence type="ECO:0000256" key="3">
    <source>
        <dbReference type="ARBA" id="ARBA00023274"/>
    </source>
</evidence>
<protein>
    <submittedName>
        <fullName evidence="4">Ribosomal protein S28</fullName>
    </submittedName>
</protein>
<dbReference type="GO" id="GO:0000028">
    <property type="term" value="P:ribosomal small subunit assembly"/>
    <property type="evidence" value="ECO:0007669"/>
    <property type="project" value="TreeGrafter"/>
</dbReference>
<dbReference type="GO" id="GO:0030490">
    <property type="term" value="P:maturation of SSU-rRNA"/>
    <property type="evidence" value="ECO:0007669"/>
    <property type="project" value="TreeGrafter"/>
</dbReference>
<dbReference type="PANTHER" id="PTHR10769:SF3">
    <property type="entry name" value="SMALL RIBOSOMAL SUBUNIT PROTEIN ES28"/>
    <property type="match status" value="1"/>
</dbReference>
<dbReference type="InterPro" id="IPR000289">
    <property type="entry name" value="Ribosomal_eS28"/>
</dbReference>
<dbReference type="GO" id="GO:0003735">
    <property type="term" value="F:structural constituent of ribosome"/>
    <property type="evidence" value="ECO:0007669"/>
    <property type="project" value="InterPro"/>
</dbReference>
<keyword evidence="2 4" id="KW-0689">Ribosomal protein</keyword>
<dbReference type="EMBL" id="AB996599">
    <property type="protein sequence ID" value="BAS01477.1"/>
    <property type="molecule type" value="Genomic_DNA"/>
</dbReference>
<evidence type="ECO:0000256" key="2">
    <source>
        <dbReference type="ARBA" id="ARBA00022980"/>
    </source>
</evidence>
<gene>
    <name evidence="4" type="primary">rps28</name>
</gene>
<sequence>MIENYDHNKLVIVIKIIGRIGNKGQITKVRVRFINNSHKTLIRNVKGSIRLGDILYLQEPEKEATE</sequence>
<dbReference type="GO" id="GO:0022627">
    <property type="term" value="C:cytosolic small ribosomal subunit"/>
    <property type="evidence" value="ECO:0007669"/>
    <property type="project" value="TreeGrafter"/>
</dbReference>
<dbReference type="PANTHER" id="PTHR10769">
    <property type="entry name" value="40S RIBOSOMAL PROTEIN S28"/>
    <property type="match status" value="1"/>
</dbReference>
<reference evidence="4" key="1">
    <citation type="journal article" date="2015" name="Genome Biol. Evol.">
        <title>Nucleomorph Genome Sequences of Two Chlorarachniophytes, Amorphochlora amoebiformis and Lotharella vacuolata.</title>
        <authorList>
            <person name="Suzuki S."/>
            <person name="Shirato S."/>
            <person name="Hirakawa Y."/>
            <person name="Ishida K."/>
        </authorList>
    </citation>
    <scope>NUCLEOTIDE SEQUENCE</scope>
    <source>
        <strain evidence="4">CCMP240</strain>
    </source>
</reference>
<comment type="similarity">
    <text evidence="1">Belongs to the eukaryotic ribosomal protein eS28 family.</text>
</comment>
<name>A0A0H5BKZ3_9EUKA</name>
<keyword evidence="3" id="KW-0687">Ribonucleoprotein</keyword>
<keyword evidence="4" id="KW-0542">Nucleomorph</keyword>
<dbReference type="GO" id="GO:0006412">
    <property type="term" value="P:translation"/>
    <property type="evidence" value="ECO:0007669"/>
    <property type="project" value="InterPro"/>
</dbReference>
<dbReference type="Gene3D" id="2.40.50.140">
    <property type="entry name" value="Nucleic acid-binding proteins"/>
    <property type="match status" value="1"/>
</dbReference>
<dbReference type="Pfam" id="PF01200">
    <property type="entry name" value="Ribosomal_S28e"/>
    <property type="match status" value="1"/>
</dbReference>
<dbReference type="AlphaFoldDB" id="A0A0H5BKZ3"/>
<dbReference type="InterPro" id="IPR012340">
    <property type="entry name" value="NA-bd_OB-fold"/>
</dbReference>
<dbReference type="SUPFAM" id="SSF50249">
    <property type="entry name" value="Nucleic acid-binding proteins"/>
    <property type="match status" value="1"/>
</dbReference>
<geneLocation type="nucleomorph" evidence="4"/>
<proteinExistence type="inferred from homology"/>